<accession>A0A011W268</accession>
<comment type="caution">
    <text evidence="1">The sequence shown here is derived from an EMBL/GenBank/DDBJ whole genome shotgun (WGS) entry which is preliminary data.</text>
</comment>
<dbReference type="AlphaFoldDB" id="A0A011W268"/>
<evidence type="ECO:0000313" key="1">
    <source>
        <dbReference type="EMBL" id="EXM40913.1"/>
    </source>
</evidence>
<reference evidence="1 2" key="1">
    <citation type="submission" date="2013-06" db="EMBL/GenBank/DDBJ databases">
        <title>Rumen cellulosomics: divergent fiber-degrading strategies revealed by comparative genome-wide analysis of six Ruminococcal strains.</title>
        <authorList>
            <person name="Dassa B."/>
            <person name="Borovok I."/>
            <person name="Lamed R."/>
            <person name="Flint H."/>
            <person name="Yeoman C.J."/>
            <person name="White B."/>
            <person name="Bayer E.A."/>
        </authorList>
    </citation>
    <scope>NUCLEOTIDE SEQUENCE [LARGE SCALE GENOMIC DNA]</scope>
    <source>
        <strain evidence="1 2">SY3</strain>
    </source>
</reference>
<dbReference type="RefSeq" id="WP_037284283.1">
    <property type="nucleotide sequence ID" value="NZ_JEOB01000001.1"/>
</dbReference>
<evidence type="ECO:0000313" key="2">
    <source>
        <dbReference type="Proteomes" id="UP000021369"/>
    </source>
</evidence>
<name>A0A011W268_RUMAL</name>
<gene>
    <name evidence="1" type="ORF">RASY3_00880</name>
</gene>
<proteinExistence type="predicted"/>
<dbReference type="Proteomes" id="UP000021369">
    <property type="component" value="Unassembled WGS sequence"/>
</dbReference>
<dbReference type="EMBL" id="JEOB01000001">
    <property type="protein sequence ID" value="EXM40913.1"/>
    <property type="molecule type" value="Genomic_DNA"/>
</dbReference>
<dbReference type="PATRIC" id="fig|1341156.4.peg.712"/>
<organism evidence="1 2">
    <name type="scientific">Ruminococcus albus SY3</name>
    <dbReference type="NCBI Taxonomy" id="1341156"/>
    <lineage>
        <taxon>Bacteria</taxon>
        <taxon>Bacillati</taxon>
        <taxon>Bacillota</taxon>
        <taxon>Clostridia</taxon>
        <taxon>Eubacteriales</taxon>
        <taxon>Oscillospiraceae</taxon>
        <taxon>Ruminococcus</taxon>
    </lineage>
</organism>
<protein>
    <submittedName>
        <fullName evidence="1">Uncharacterized protein</fullName>
    </submittedName>
</protein>
<keyword evidence="2" id="KW-1185">Reference proteome</keyword>
<sequence>MIDGYLWEGDSVSSLFGEENTIDLSVYVDEDEKIIEEDQEKAYLNYIRSQKEIDEAIRNVIIKEFELSNDFDLSSRFKASSIIVTVNGSCGIAINDNALDSDSSNYTFVVDTEPGHELTETVQYYLYTK</sequence>